<dbReference type="GO" id="GO:0006629">
    <property type="term" value="P:lipid metabolic process"/>
    <property type="evidence" value="ECO:0007669"/>
    <property type="project" value="InterPro"/>
</dbReference>
<accession>A0A2J6QW71</accession>
<feature type="transmembrane region" description="Helical" evidence="8">
    <location>
        <begin position="229"/>
        <end position="255"/>
    </location>
</feature>
<comment type="subcellular location">
    <subcellularLocation>
        <location evidence="1">Membrane</location>
        <topology evidence="1">Multi-pass membrane protein</topology>
    </subcellularLocation>
</comment>
<keyword evidence="5 8" id="KW-1133">Transmembrane helix</keyword>
<feature type="transmembrane region" description="Helical" evidence="8">
    <location>
        <begin position="21"/>
        <end position="47"/>
    </location>
</feature>
<proteinExistence type="inferred from homology"/>
<evidence type="ECO:0000256" key="1">
    <source>
        <dbReference type="ARBA" id="ARBA00004141"/>
    </source>
</evidence>
<sequence>MAFPMSINPAITILLQLTTEILILGFTSPTSILRLATFPLQFTFWYLTFLNINDYIRPNWSQIVAALSFVFFVMNFLEMSLLRRWSFEAQGPTSHPPSANPLPRSNGKSSNNKPPKFSSSKIQDTFLNRLKFGWTSTFSVRDIATLHEQASIPPFSTSNPSYVPSRPTFLLQTLLRFAVTYLILDLIECLPPPPSAAPFAPALYPIFLRGRDVPGITIEEVATRIGTSFMVWVVTYCLISCVVAFLSLVSVGTGLTPVSSWRPLFGSFREAYTLRGFWGKSWHQLPRKPLNNPAIWVVENVLGLKKGLVARYLKITITFFLSGIIHQIGDLSSQLPLSSSSALQFFTIQALGIIFEDFIQQLYHLAGFKSGVFTKAVGFVWVVAFLLFWTSPGWFFPQVYVAAMRSEEERRAFRRLVPFTVLGRFMVT</sequence>
<dbReference type="GO" id="GO:0008374">
    <property type="term" value="F:O-acyltransferase activity"/>
    <property type="evidence" value="ECO:0007669"/>
    <property type="project" value="InterPro"/>
</dbReference>
<dbReference type="PANTHER" id="PTHR31595:SF67">
    <property type="entry name" value="WAX SYNTHASE DOMAIN-CONTAINING PROTEIN"/>
    <property type="match status" value="1"/>
</dbReference>
<feature type="compositionally biased region" description="Low complexity" evidence="7">
    <location>
        <begin position="103"/>
        <end position="120"/>
    </location>
</feature>
<feature type="region of interest" description="Disordered" evidence="7">
    <location>
        <begin position="92"/>
        <end position="120"/>
    </location>
</feature>
<dbReference type="Proteomes" id="UP000235786">
    <property type="component" value="Unassembled WGS sequence"/>
</dbReference>
<evidence type="ECO:0000256" key="5">
    <source>
        <dbReference type="ARBA" id="ARBA00022989"/>
    </source>
</evidence>
<comment type="similarity">
    <text evidence="2">Belongs to the wax synthase family.</text>
</comment>
<evidence type="ECO:0000259" key="9">
    <source>
        <dbReference type="Pfam" id="PF13813"/>
    </source>
</evidence>
<keyword evidence="6 8" id="KW-0472">Membrane</keyword>
<evidence type="ECO:0000256" key="8">
    <source>
        <dbReference type="SAM" id="Phobius"/>
    </source>
</evidence>
<dbReference type="InterPro" id="IPR032805">
    <property type="entry name" value="Wax_synthase_dom"/>
</dbReference>
<dbReference type="Pfam" id="PF13813">
    <property type="entry name" value="MBOAT_2"/>
    <property type="match status" value="1"/>
</dbReference>
<organism evidence="10 11">
    <name type="scientific">Hyaloscypha variabilis (strain UAMH 11265 / GT02V1 / F)</name>
    <name type="common">Meliniomyces variabilis</name>
    <dbReference type="NCBI Taxonomy" id="1149755"/>
    <lineage>
        <taxon>Eukaryota</taxon>
        <taxon>Fungi</taxon>
        <taxon>Dikarya</taxon>
        <taxon>Ascomycota</taxon>
        <taxon>Pezizomycotina</taxon>
        <taxon>Leotiomycetes</taxon>
        <taxon>Helotiales</taxon>
        <taxon>Hyaloscyphaceae</taxon>
        <taxon>Hyaloscypha</taxon>
        <taxon>Hyaloscypha variabilis</taxon>
    </lineage>
</organism>
<dbReference type="InterPro" id="IPR044851">
    <property type="entry name" value="Wax_synthase"/>
</dbReference>
<keyword evidence="3" id="KW-0808">Transferase</keyword>
<evidence type="ECO:0000313" key="11">
    <source>
        <dbReference type="Proteomes" id="UP000235786"/>
    </source>
</evidence>
<evidence type="ECO:0000256" key="6">
    <source>
        <dbReference type="ARBA" id="ARBA00023136"/>
    </source>
</evidence>
<dbReference type="GO" id="GO:0016020">
    <property type="term" value="C:membrane"/>
    <property type="evidence" value="ECO:0007669"/>
    <property type="project" value="UniProtKB-SubCell"/>
</dbReference>
<evidence type="ECO:0000313" key="10">
    <source>
        <dbReference type="EMBL" id="PMD30510.1"/>
    </source>
</evidence>
<evidence type="ECO:0000256" key="3">
    <source>
        <dbReference type="ARBA" id="ARBA00022679"/>
    </source>
</evidence>
<feature type="transmembrane region" description="Helical" evidence="8">
    <location>
        <begin position="376"/>
        <end position="396"/>
    </location>
</feature>
<name>A0A2J6QW71_HYAVF</name>
<feature type="transmembrane region" description="Helical" evidence="8">
    <location>
        <begin position="59"/>
        <end position="77"/>
    </location>
</feature>
<keyword evidence="4 8" id="KW-0812">Transmembrane</keyword>
<dbReference type="AlphaFoldDB" id="A0A2J6QW71"/>
<dbReference type="PANTHER" id="PTHR31595">
    <property type="entry name" value="LONG-CHAIN-ALCOHOL O-FATTY-ACYLTRANSFERASE 3-RELATED"/>
    <property type="match status" value="1"/>
</dbReference>
<keyword evidence="11" id="KW-1185">Reference proteome</keyword>
<dbReference type="OrthoDB" id="1077582at2759"/>
<evidence type="ECO:0000256" key="4">
    <source>
        <dbReference type="ARBA" id="ARBA00022692"/>
    </source>
</evidence>
<evidence type="ECO:0000256" key="7">
    <source>
        <dbReference type="SAM" id="MobiDB-lite"/>
    </source>
</evidence>
<protein>
    <recommendedName>
        <fullName evidence="9">Wax synthase domain-containing protein</fullName>
    </recommendedName>
</protein>
<feature type="domain" description="Wax synthase" evidence="9">
    <location>
        <begin position="261"/>
        <end position="347"/>
    </location>
</feature>
<reference evidence="10 11" key="1">
    <citation type="submission" date="2016-04" db="EMBL/GenBank/DDBJ databases">
        <title>A degradative enzymes factory behind the ericoid mycorrhizal symbiosis.</title>
        <authorList>
            <consortium name="DOE Joint Genome Institute"/>
            <person name="Martino E."/>
            <person name="Morin E."/>
            <person name="Grelet G."/>
            <person name="Kuo A."/>
            <person name="Kohler A."/>
            <person name="Daghino S."/>
            <person name="Barry K."/>
            <person name="Choi C."/>
            <person name="Cichocki N."/>
            <person name="Clum A."/>
            <person name="Copeland A."/>
            <person name="Hainaut M."/>
            <person name="Haridas S."/>
            <person name="Labutti K."/>
            <person name="Lindquist E."/>
            <person name="Lipzen A."/>
            <person name="Khouja H.-R."/>
            <person name="Murat C."/>
            <person name="Ohm R."/>
            <person name="Olson A."/>
            <person name="Spatafora J."/>
            <person name="Veneault-Fourrey C."/>
            <person name="Henrissat B."/>
            <person name="Grigoriev I."/>
            <person name="Martin F."/>
            <person name="Perotto S."/>
        </authorList>
    </citation>
    <scope>NUCLEOTIDE SEQUENCE [LARGE SCALE GENOMIC DNA]</scope>
    <source>
        <strain evidence="10 11">F</strain>
    </source>
</reference>
<dbReference type="EMBL" id="KZ613966">
    <property type="protein sequence ID" value="PMD30510.1"/>
    <property type="molecule type" value="Genomic_DNA"/>
</dbReference>
<evidence type="ECO:0000256" key="2">
    <source>
        <dbReference type="ARBA" id="ARBA00007282"/>
    </source>
</evidence>
<gene>
    <name evidence="10" type="ORF">L207DRAFT_520016</name>
</gene>